<dbReference type="EMBL" id="CP013015">
    <property type="protein sequence ID" value="AMM41252.1"/>
    <property type="molecule type" value="Genomic_DNA"/>
</dbReference>
<organism evidence="1 2">
    <name type="scientific">Desulfofervidus auxilii</name>
    <dbReference type="NCBI Taxonomy" id="1621989"/>
    <lineage>
        <taxon>Bacteria</taxon>
        <taxon>Pseudomonadati</taxon>
        <taxon>Thermodesulfobacteriota</taxon>
        <taxon>Candidatus Desulfofervidia</taxon>
        <taxon>Candidatus Desulfofervidales</taxon>
        <taxon>Candidatus Desulfofervidaceae</taxon>
        <taxon>Candidatus Desulfofervidus</taxon>
    </lineage>
</organism>
<proteinExistence type="predicted"/>
<name>A0A7U4QKX9_DESA2</name>
<dbReference type="RefSeq" id="WP_066062997.1">
    <property type="nucleotide sequence ID" value="NZ_CP013015.1"/>
</dbReference>
<evidence type="ECO:0000313" key="1">
    <source>
        <dbReference type="EMBL" id="AMM41252.1"/>
    </source>
</evidence>
<dbReference type="OrthoDB" id="9779822at2"/>
<evidence type="ECO:0000313" key="2">
    <source>
        <dbReference type="Proteomes" id="UP000070560"/>
    </source>
</evidence>
<sequence length="235" mass="26810">MLTLKLKFLKALYKFYDQYAKNFSSVCTPGCATCCTHNVLITTLEGVHILFYLENRGKLRLLEKLHSTNYLRPSVTPNQLAHYCIHKIEPPEDDSFIISPCPFLTNGKCPIYEVRPFNCRSLFSEKKCHLGGEAFIHPLLLTVNMIFTQLLEQLDNSGLYGNMLDVLSFLANEENLAVYMKGKTPNHTPGLLPNKPLPGFLCPPEHQLEVEKILKEISHIEREGKNINQCIKLVY</sequence>
<protein>
    <submittedName>
        <fullName evidence="1">Protein belonging to Uncharacterized protein family UPF0153</fullName>
    </submittedName>
</protein>
<dbReference type="Proteomes" id="UP000070560">
    <property type="component" value="Chromosome"/>
</dbReference>
<accession>A0A7U4QKX9</accession>
<reference evidence="1 2" key="1">
    <citation type="submission" date="2015-10" db="EMBL/GenBank/DDBJ databases">
        <title>Candidatus Desulfofervidus auxilii, a hydrogenotrophic sulfate-reducing bacterium involved in the thermophilic anaerobic oxidation of methane.</title>
        <authorList>
            <person name="Krukenberg V."/>
            <person name="Richter M."/>
            <person name="Wegener G."/>
        </authorList>
    </citation>
    <scope>NUCLEOTIDE SEQUENCE [LARGE SCALE GENOMIC DNA]</scope>
    <source>
        <strain evidence="1 2">HS1</strain>
    </source>
</reference>
<keyword evidence="2" id="KW-1185">Reference proteome</keyword>
<dbReference type="AlphaFoldDB" id="A0A7U4QKX9"/>
<gene>
    <name evidence="1" type="ORF">HS1_001450</name>
</gene>
<dbReference type="KEGG" id="daw:HS1_001450"/>